<dbReference type="AlphaFoldDB" id="A0AAN7AXM0"/>
<sequence>MAPHLTNTYHQYKAETGLFISWLASTARSNGWRKASSIPSALSSSSRHPIPIGEILPMAKLVAVKGKVASMPPSIARALDRAIFLREAVSSLLQQQHGVVDDKNNRSHSFFVGILKQARQILSGSHQSSLGKDTNSWGQPSSPRLSLSAAFDALKLYEPSQAFLDAPNATFDTAEYDIADDEAGAWEDAHVAFSAMLLDTHALRQAVNRFWAVDFPRGRRFPSALAVATNTAIDLVRKLEEDVASKLDRFGGAAQFLIDHHAAVSGERLDLSSMLAEGDDADGDVYDLAKRTMYEAYYLLDQFRQTCDQQTEMAALYNGTSYGWYNWETADKCYSTRDKFNRDCAGFSELLTETVILIRRLRWDKVQDEFTRGVGLIIAEPSKPIPFWVTFAAQILIDNLQIMGGKFGGYGAYGHVQRTGEWITKRMKSVLEDIEGKPRPVGWPTRKDSALKRLQQEAHYFQTDAIGRWKRKLLPGSARQGSILLKRNAIFAGVWAHHLLTSLHATSIEFANAWGAVSAMHQLDTVVTRRIWIKTRRRLEVKWTDMDIMVSMQDWKNLWVGPVPEPHDMEGFWKQWCFSRGTSASDFASLRGKLPISGTRQPGNPGRGLRQLPPVSMLFRGRLGTDALGHARINLTQKDVKHIIGKGESVEIELTGDLSGASSSACPYKIEIHKQPAASQASRNLKSSDIKVLSPTNLIQILAQKLQGEIGELHFDYTLLHQKCWSDLGYLRRKFDQYFSEANGNKLDYITSEDQLPHLVGLVLRAAAGRAPRLSVERSLRLLDKLLKAKSYTRQKIQQRQQ</sequence>
<evidence type="ECO:0000313" key="3">
    <source>
        <dbReference type="Proteomes" id="UP001303160"/>
    </source>
</evidence>
<dbReference type="InterPro" id="IPR046539">
    <property type="entry name" value="DUF6604"/>
</dbReference>
<reference evidence="2" key="1">
    <citation type="journal article" date="2023" name="Mol. Phylogenet. Evol.">
        <title>Genome-scale phylogeny and comparative genomics of the fungal order Sordariales.</title>
        <authorList>
            <person name="Hensen N."/>
            <person name="Bonometti L."/>
            <person name="Westerberg I."/>
            <person name="Brannstrom I.O."/>
            <person name="Guillou S."/>
            <person name="Cros-Aarteil S."/>
            <person name="Calhoun S."/>
            <person name="Haridas S."/>
            <person name="Kuo A."/>
            <person name="Mondo S."/>
            <person name="Pangilinan J."/>
            <person name="Riley R."/>
            <person name="LaButti K."/>
            <person name="Andreopoulos B."/>
            <person name="Lipzen A."/>
            <person name="Chen C."/>
            <person name="Yan M."/>
            <person name="Daum C."/>
            <person name="Ng V."/>
            <person name="Clum A."/>
            <person name="Steindorff A."/>
            <person name="Ohm R.A."/>
            <person name="Martin F."/>
            <person name="Silar P."/>
            <person name="Natvig D.O."/>
            <person name="Lalanne C."/>
            <person name="Gautier V."/>
            <person name="Ament-Velasquez S.L."/>
            <person name="Kruys A."/>
            <person name="Hutchinson M.I."/>
            <person name="Powell A.J."/>
            <person name="Barry K."/>
            <person name="Miller A.N."/>
            <person name="Grigoriev I.V."/>
            <person name="Debuchy R."/>
            <person name="Gladieux P."/>
            <person name="Hiltunen Thoren M."/>
            <person name="Johannesson H."/>
        </authorList>
    </citation>
    <scope>NUCLEOTIDE SEQUENCE</scope>
    <source>
        <strain evidence="2">CBS 315.58</strain>
    </source>
</reference>
<dbReference type="PANTHER" id="PTHR38795:SF1">
    <property type="entry name" value="DUF6604 DOMAIN-CONTAINING PROTEIN"/>
    <property type="match status" value="1"/>
</dbReference>
<evidence type="ECO:0000259" key="1">
    <source>
        <dbReference type="Pfam" id="PF20253"/>
    </source>
</evidence>
<protein>
    <recommendedName>
        <fullName evidence="1">DUF6604 domain-containing protein</fullName>
    </recommendedName>
</protein>
<proteinExistence type="predicted"/>
<organism evidence="2 3">
    <name type="scientific">Triangularia verruculosa</name>
    <dbReference type="NCBI Taxonomy" id="2587418"/>
    <lineage>
        <taxon>Eukaryota</taxon>
        <taxon>Fungi</taxon>
        <taxon>Dikarya</taxon>
        <taxon>Ascomycota</taxon>
        <taxon>Pezizomycotina</taxon>
        <taxon>Sordariomycetes</taxon>
        <taxon>Sordariomycetidae</taxon>
        <taxon>Sordariales</taxon>
        <taxon>Podosporaceae</taxon>
        <taxon>Triangularia</taxon>
    </lineage>
</organism>
<name>A0AAN7AXM0_9PEZI</name>
<reference evidence="2" key="2">
    <citation type="submission" date="2023-05" db="EMBL/GenBank/DDBJ databases">
        <authorList>
            <consortium name="Lawrence Berkeley National Laboratory"/>
            <person name="Steindorff A."/>
            <person name="Hensen N."/>
            <person name="Bonometti L."/>
            <person name="Westerberg I."/>
            <person name="Brannstrom I.O."/>
            <person name="Guillou S."/>
            <person name="Cros-Aarteil S."/>
            <person name="Calhoun S."/>
            <person name="Haridas S."/>
            <person name="Kuo A."/>
            <person name="Mondo S."/>
            <person name="Pangilinan J."/>
            <person name="Riley R."/>
            <person name="Labutti K."/>
            <person name="Andreopoulos B."/>
            <person name="Lipzen A."/>
            <person name="Chen C."/>
            <person name="Yanf M."/>
            <person name="Daum C."/>
            <person name="Ng V."/>
            <person name="Clum A."/>
            <person name="Ohm R."/>
            <person name="Martin F."/>
            <person name="Silar P."/>
            <person name="Natvig D."/>
            <person name="Lalanne C."/>
            <person name="Gautier V."/>
            <person name="Ament-Velasquez S.L."/>
            <person name="Kruys A."/>
            <person name="Hutchinson M.I."/>
            <person name="Powell A.J."/>
            <person name="Barry K."/>
            <person name="Miller A.N."/>
            <person name="Grigoriev I.V."/>
            <person name="Debuchy R."/>
            <person name="Gladieux P."/>
            <person name="Thoren M.H."/>
            <person name="Johannesson H."/>
        </authorList>
    </citation>
    <scope>NUCLEOTIDE SEQUENCE</scope>
    <source>
        <strain evidence="2">CBS 315.58</strain>
    </source>
</reference>
<dbReference type="Proteomes" id="UP001303160">
    <property type="component" value="Unassembled WGS sequence"/>
</dbReference>
<dbReference type="EMBL" id="MU863889">
    <property type="protein sequence ID" value="KAK4203393.1"/>
    <property type="molecule type" value="Genomic_DNA"/>
</dbReference>
<feature type="domain" description="DUF6604" evidence="1">
    <location>
        <begin position="10"/>
        <end position="244"/>
    </location>
</feature>
<keyword evidence="3" id="KW-1185">Reference proteome</keyword>
<accession>A0AAN7AXM0</accession>
<dbReference type="Pfam" id="PF20253">
    <property type="entry name" value="DUF6604"/>
    <property type="match status" value="1"/>
</dbReference>
<evidence type="ECO:0000313" key="2">
    <source>
        <dbReference type="EMBL" id="KAK4203393.1"/>
    </source>
</evidence>
<dbReference type="PANTHER" id="PTHR38795">
    <property type="entry name" value="DUF6604 DOMAIN-CONTAINING PROTEIN"/>
    <property type="match status" value="1"/>
</dbReference>
<comment type="caution">
    <text evidence="2">The sequence shown here is derived from an EMBL/GenBank/DDBJ whole genome shotgun (WGS) entry which is preliminary data.</text>
</comment>
<gene>
    <name evidence="2" type="ORF">QBC40DRAFT_304351</name>
</gene>